<organism evidence="9 10">
    <name type="scientific">Erpetoichthys calabaricus</name>
    <name type="common">Rope fish</name>
    <name type="synonym">Calamoichthys calabaricus</name>
    <dbReference type="NCBI Taxonomy" id="27687"/>
    <lineage>
        <taxon>Eukaryota</taxon>
        <taxon>Metazoa</taxon>
        <taxon>Chordata</taxon>
        <taxon>Craniata</taxon>
        <taxon>Vertebrata</taxon>
        <taxon>Euteleostomi</taxon>
        <taxon>Actinopterygii</taxon>
        <taxon>Polypteriformes</taxon>
        <taxon>Polypteridae</taxon>
        <taxon>Erpetoichthys</taxon>
    </lineage>
</organism>
<sequence>MPTLSALPWEEREKILSSMGNDDKSSVAGSEEAEPSAPPNKPLKPITRHKTPQEPLVKKGRRSRRCGQCPGCQVPEDCGVCTNCLDKPKFGGRNIKKQCCKMRKCQNLQWMPSKAFLQKEAKASKKEKKKYRVQEKDSQHVSKSQSSEANQKTVVTPLATISREESTLRKIESLPLEEMPPQQECSGTPQDTALPAATFRKERKQQQTSAPAEVSIAAPEQPSESLDEDVENCTANNSEVKKVLPMAETGSEAKQLKKQILRYNLPSKQKLKEKEKLLSSKAENSTLNVLGPSSNENNTKHKVPSDGVHRIRVDFKEDYSLENIWDLGGLSILTSVPIMPRVVCFLCASSGHVEVICLLSGLL</sequence>
<protein>
    <recommendedName>
        <fullName evidence="8">CXXC-type domain-containing protein</fullName>
    </recommendedName>
</protein>
<keyword evidence="2 6" id="KW-0863">Zinc-finger</keyword>
<feature type="region of interest" description="Disordered" evidence="7">
    <location>
        <begin position="202"/>
        <end position="229"/>
    </location>
</feature>
<feature type="compositionally biased region" description="Polar residues" evidence="7">
    <location>
        <begin position="141"/>
        <end position="154"/>
    </location>
</feature>
<dbReference type="Ensembl" id="ENSECRT00000014079.1">
    <property type="protein sequence ID" value="ENSECRP00000013841.1"/>
    <property type="gene ID" value="ENSECRG00000009225.1"/>
</dbReference>
<proteinExistence type="predicted"/>
<feature type="domain" description="CXXC-type" evidence="8">
    <location>
        <begin position="58"/>
        <end position="106"/>
    </location>
</feature>
<evidence type="ECO:0000256" key="7">
    <source>
        <dbReference type="SAM" id="MobiDB-lite"/>
    </source>
</evidence>
<reference evidence="9" key="3">
    <citation type="submission" date="2025-09" db="UniProtKB">
        <authorList>
            <consortium name="Ensembl"/>
        </authorList>
    </citation>
    <scope>IDENTIFICATION</scope>
</reference>
<evidence type="ECO:0000256" key="4">
    <source>
        <dbReference type="ARBA" id="ARBA00023015"/>
    </source>
</evidence>
<dbReference type="Pfam" id="PF02008">
    <property type="entry name" value="zf-CXXC"/>
    <property type="match status" value="1"/>
</dbReference>
<dbReference type="PROSITE" id="PS51058">
    <property type="entry name" value="ZF_CXXC"/>
    <property type="match status" value="1"/>
</dbReference>
<evidence type="ECO:0000256" key="5">
    <source>
        <dbReference type="ARBA" id="ARBA00023163"/>
    </source>
</evidence>
<evidence type="ECO:0000256" key="3">
    <source>
        <dbReference type="ARBA" id="ARBA00022833"/>
    </source>
</evidence>
<accession>A0A8C4X8Q6</accession>
<evidence type="ECO:0000259" key="8">
    <source>
        <dbReference type="PROSITE" id="PS51058"/>
    </source>
</evidence>
<dbReference type="GO" id="GO:0008270">
    <property type="term" value="F:zinc ion binding"/>
    <property type="evidence" value="ECO:0007669"/>
    <property type="project" value="UniProtKB-KW"/>
</dbReference>
<keyword evidence="1" id="KW-0479">Metal-binding</keyword>
<dbReference type="GO" id="GO:0045893">
    <property type="term" value="P:positive regulation of DNA-templated transcription"/>
    <property type="evidence" value="ECO:0007669"/>
    <property type="project" value="TreeGrafter"/>
</dbReference>
<dbReference type="PANTHER" id="PTHR45838">
    <property type="entry name" value="HISTONE-LYSINE-N-METHYLTRANSFERASE 2 KMT2 FAMILY MEMBER"/>
    <property type="match status" value="1"/>
</dbReference>
<evidence type="ECO:0000256" key="2">
    <source>
        <dbReference type="ARBA" id="ARBA00022771"/>
    </source>
</evidence>
<keyword evidence="4" id="KW-0805">Transcription regulation</keyword>
<dbReference type="AlphaFoldDB" id="A0A8C4X8Q6"/>
<feature type="region of interest" description="Disordered" evidence="7">
    <location>
        <begin position="173"/>
        <end position="192"/>
    </location>
</feature>
<dbReference type="InterPro" id="IPR002857">
    <property type="entry name" value="Znf_CXXC"/>
</dbReference>
<dbReference type="GO" id="GO:0003677">
    <property type="term" value="F:DNA binding"/>
    <property type="evidence" value="ECO:0007669"/>
    <property type="project" value="InterPro"/>
</dbReference>
<evidence type="ECO:0000313" key="10">
    <source>
        <dbReference type="Proteomes" id="UP000694620"/>
    </source>
</evidence>
<feature type="region of interest" description="Disordered" evidence="7">
    <location>
        <begin position="119"/>
        <end position="161"/>
    </location>
</feature>
<evidence type="ECO:0000256" key="6">
    <source>
        <dbReference type="PROSITE-ProRule" id="PRU00509"/>
    </source>
</evidence>
<evidence type="ECO:0000256" key="1">
    <source>
        <dbReference type="ARBA" id="ARBA00022723"/>
    </source>
</evidence>
<dbReference type="Proteomes" id="UP000694620">
    <property type="component" value="Chromosome 9"/>
</dbReference>
<dbReference type="GeneTree" id="ENSGT00940000160099"/>
<dbReference type="GO" id="GO:0035097">
    <property type="term" value="C:histone methyltransferase complex"/>
    <property type="evidence" value="ECO:0007669"/>
    <property type="project" value="TreeGrafter"/>
</dbReference>
<dbReference type="GO" id="GO:0042800">
    <property type="term" value="F:histone H3K4 methyltransferase activity"/>
    <property type="evidence" value="ECO:0007669"/>
    <property type="project" value="TreeGrafter"/>
</dbReference>
<keyword evidence="10" id="KW-1185">Reference proteome</keyword>
<keyword evidence="3" id="KW-0862">Zinc</keyword>
<keyword evidence="5" id="KW-0804">Transcription</keyword>
<reference evidence="9" key="1">
    <citation type="submission" date="2021-06" db="EMBL/GenBank/DDBJ databases">
        <authorList>
            <consortium name="Wellcome Sanger Institute Data Sharing"/>
        </authorList>
    </citation>
    <scope>NUCLEOTIDE SEQUENCE [LARGE SCALE GENOMIC DNA]</scope>
</reference>
<name>A0A8C4X8Q6_ERPCA</name>
<feature type="region of interest" description="Disordered" evidence="7">
    <location>
        <begin position="1"/>
        <end position="64"/>
    </location>
</feature>
<reference evidence="9" key="2">
    <citation type="submission" date="2025-08" db="UniProtKB">
        <authorList>
            <consortium name="Ensembl"/>
        </authorList>
    </citation>
    <scope>IDENTIFICATION</scope>
</reference>
<feature type="compositionally biased region" description="Basic and acidic residues" evidence="7">
    <location>
        <begin position="9"/>
        <end position="25"/>
    </location>
</feature>
<evidence type="ECO:0000313" key="9">
    <source>
        <dbReference type="Ensembl" id="ENSECRP00000013841.1"/>
    </source>
</evidence>
<dbReference type="PANTHER" id="PTHR45838:SF4">
    <property type="entry name" value="HISTONE-LYSINE N-METHYLTRANSFERASE TRITHORAX"/>
    <property type="match status" value="1"/>
</dbReference>